<evidence type="ECO:0000259" key="3">
    <source>
        <dbReference type="PROSITE" id="PS50113"/>
    </source>
</evidence>
<dbReference type="InterPro" id="IPR052155">
    <property type="entry name" value="Biofilm_reg_signaling"/>
</dbReference>
<feature type="domain" description="PAS" evidence="2">
    <location>
        <begin position="250"/>
        <end position="320"/>
    </location>
</feature>
<dbReference type="InterPro" id="IPR000014">
    <property type="entry name" value="PAS"/>
</dbReference>
<dbReference type="PANTHER" id="PTHR44757:SF2">
    <property type="entry name" value="BIOFILM ARCHITECTURE MAINTENANCE PROTEIN MBAA"/>
    <property type="match status" value="1"/>
</dbReference>
<dbReference type="GeneID" id="76632366"/>
<dbReference type="InterPro" id="IPR000700">
    <property type="entry name" value="PAS-assoc_C"/>
</dbReference>
<dbReference type="SUPFAM" id="SSF55874">
    <property type="entry name" value="ATPase domain of HSP90 chaperone/DNA topoisomerase II/histidine kinase"/>
    <property type="match status" value="1"/>
</dbReference>
<dbReference type="InterPro" id="IPR005467">
    <property type="entry name" value="His_kinase_dom"/>
</dbReference>
<feature type="domain" description="PAC" evidence="3">
    <location>
        <begin position="197"/>
        <end position="249"/>
    </location>
</feature>
<dbReference type="InterPro" id="IPR003594">
    <property type="entry name" value="HATPase_dom"/>
</dbReference>
<dbReference type="SMART" id="SM00387">
    <property type="entry name" value="HATPase_c"/>
    <property type="match status" value="1"/>
</dbReference>
<feature type="domain" description="PAS" evidence="2">
    <location>
        <begin position="372"/>
        <end position="418"/>
    </location>
</feature>
<dbReference type="PROSITE" id="PS50113">
    <property type="entry name" value="PAC"/>
    <property type="match status" value="2"/>
</dbReference>
<dbReference type="InterPro" id="IPR035965">
    <property type="entry name" value="PAS-like_dom_sf"/>
</dbReference>
<proteinExistence type="predicted"/>
<dbReference type="Pfam" id="PF02518">
    <property type="entry name" value="HATPase_c"/>
    <property type="match status" value="1"/>
</dbReference>
<dbReference type="InterPro" id="IPR036890">
    <property type="entry name" value="HATPase_C_sf"/>
</dbReference>
<sequence length="715" mass="80942">MITQSSDSSTILNSIADGVVVRDAETWTIERVNDAFCEMVEYERQALIGTNVGKINAGPPPEETDSPEELIHQARIEGSVTFEWHIETKTQEILPVEIHLSFLDDEERLVATVREIQARKRHQQRLKRYKRLVEQAPGMMAALKTDRTFLFANEKFRQTHDISDQSVAGLTVEDVLSTERKEKLQPVLDSVLAGDTVNRTIQITTQEGNERWYHIQSYPLEHRGERVDSVVVTIDDVTDQERHRQTVRNQQAFIQSTFDALEDVFYVFDTEGTLVEYNDRLPEVTGYDSDELADMHPWDFFPPDERTQIKHVVSKVLHNGSDERTDGHLLTSSGTSIPYEFSGAPYYDGHGEVAGLVGIGRDITERQERERELTRFKEAIEQTGHAVCFTDTEGIIKYVNPAFEDLTEYSRDEVRGESPSIIQSGEHGDEFYHDLWETITDGQVWEGTIIDQRKSGTQYRAHQTIAPVTHEGSTLGFVSVQNEITDEKLRKEHISVMSRILRHNLRNYLNIIYVHAQQLQHSQSEDIQQSHVQKIIEQAEKLESLSEKIRAGRKILEQLSSPFDTVPVSELYEDVVTSVDEEALDATITFKNLSEEPVYVAEQLKPALRELLENALRHSENGAPSVTVQVQVATETERVGITIADNGPGIPKSISETLQQGRETDLQHLTGVGLWIVRWIVTGLGGTLEIETSDVPGSRVTLTTPLDPSQIVENQ</sequence>
<dbReference type="Proteomes" id="UP001596445">
    <property type="component" value="Unassembled WGS sequence"/>
</dbReference>
<feature type="domain" description="PAS" evidence="2">
    <location>
        <begin position="4"/>
        <end position="78"/>
    </location>
</feature>
<protein>
    <submittedName>
        <fullName evidence="4">PAS domain S-box protein</fullName>
    </submittedName>
</protein>
<feature type="domain" description="PAC" evidence="3">
    <location>
        <begin position="323"/>
        <end position="375"/>
    </location>
</feature>
<evidence type="ECO:0000313" key="5">
    <source>
        <dbReference type="Proteomes" id="UP001596445"/>
    </source>
</evidence>
<dbReference type="SMART" id="SM00086">
    <property type="entry name" value="PAC"/>
    <property type="match status" value="4"/>
</dbReference>
<dbReference type="Pfam" id="PF08448">
    <property type="entry name" value="PAS_4"/>
    <property type="match status" value="2"/>
</dbReference>
<evidence type="ECO:0000259" key="1">
    <source>
        <dbReference type="PROSITE" id="PS50109"/>
    </source>
</evidence>
<dbReference type="NCBIfam" id="TIGR00229">
    <property type="entry name" value="sensory_box"/>
    <property type="match status" value="4"/>
</dbReference>
<name>A0ABD5W4K8_9EURY</name>
<dbReference type="CDD" id="cd00075">
    <property type="entry name" value="HATPase"/>
    <property type="match status" value="1"/>
</dbReference>
<dbReference type="SMART" id="SM00091">
    <property type="entry name" value="PAS"/>
    <property type="match status" value="4"/>
</dbReference>
<dbReference type="EMBL" id="JBHSZI010000005">
    <property type="protein sequence ID" value="MFC7060027.1"/>
    <property type="molecule type" value="Genomic_DNA"/>
</dbReference>
<dbReference type="RefSeq" id="WP_267164435.1">
    <property type="nucleotide sequence ID" value="NZ_CP112975.1"/>
</dbReference>
<evidence type="ECO:0000313" key="4">
    <source>
        <dbReference type="EMBL" id="MFC7060027.1"/>
    </source>
</evidence>
<comment type="caution">
    <text evidence="4">The sequence shown here is derived from an EMBL/GenBank/DDBJ whole genome shotgun (WGS) entry which is preliminary data.</text>
</comment>
<gene>
    <name evidence="4" type="ORF">ACFQQG_19685</name>
</gene>
<dbReference type="InterPro" id="IPR001610">
    <property type="entry name" value="PAC"/>
</dbReference>
<reference evidence="4 5" key="1">
    <citation type="journal article" date="2019" name="Int. J. Syst. Evol. Microbiol.">
        <title>The Global Catalogue of Microorganisms (GCM) 10K type strain sequencing project: providing services to taxonomists for standard genome sequencing and annotation.</title>
        <authorList>
            <consortium name="The Broad Institute Genomics Platform"/>
            <consortium name="The Broad Institute Genome Sequencing Center for Infectious Disease"/>
            <person name="Wu L."/>
            <person name="Ma J."/>
        </authorList>
    </citation>
    <scope>NUCLEOTIDE SEQUENCE [LARGE SCALE GENOMIC DNA]</scope>
    <source>
        <strain evidence="4 5">JCM 30072</strain>
    </source>
</reference>
<organism evidence="4 5">
    <name type="scientific">Halovenus salina</name>
    <dbReference type="NCBI Taxonomy" id="1510225"/>
    <lineage>
        <taxon>Archaea</taxon>
        <taxon>Methanobacteriati</taxon>
        <taxon>Methanobacteriota</taxon>
        <taxon>Stenosarchaea group</taxon>
        <taxon>Halobacteria</taxon>
        <taxon>Halobacteriales</taxon>
        <taxon>Haloarculaceae</taxon>
        <taxon>Halovenus</taxon>
    </lineage>
</organism>
<dbReference type="SUPFAM" id="SSF55785">
    <property type="entry name" value="PYP-like sensor domain (PAS domain)"/>
    <property type="match status" value="4"/>
</dbReference>
<dbReference type="Gene3D" id="3.30.565.10">
    <property type="entry name" value="Histidine kinase-like ATPase, C-terminal domain"/>
    <property type="match status" value="1"/>
</dbReference>
<feature type="domain" description="Histidine kinase" evidence="1">
    <location>
        <begin position="500"/>
        <end position="708"/>
    </location>
</feature>
<dbReference type="PANTHER" id="PTHR44757">
    <property type="entry name" value="DIGUANYLATE CYCLASE DGCP"/>
    <property type="match status" value="1"/>
</dbReference>
<feature type="domain" description="PAS" evidence="2">
    <location>
        <begin position="125"/>
        <end position="195"/>
    </location>
</feature>
<evidence type="ECO:0000259" key="2">
    <source>
        <dbReference type="PROSITE" id="PS50112"/>
    </source>
</evidence>
<dbReference type="PROSITE" id="PS50112">
    <property type="entry name" value="PAS"/>
    <property type="match status" value="4"/>
</dbReference>
<keyword evidence="5" id="KW-1185">Reference proteome</keyword>
<dbReference type="AlphaFoldDB" id="A0ABD5W4K8"/>
<dbReference type="PROSITE" id="PS50109">
    <property type="entry name" value="HIS_KIN"/>
    <property type="match status" value="1"/>
</dbReference>
<dbReference type="CDD" id="cd00130">
    <property type="entry name" value="PAS"/>
    <property type="match status" value="3"/>
</dbReference>
<dbReference type="InterPro" id="IPR013656">
    <property type="entry name" value="PAS_4"/>
</dbReference>
<accession>A0ABD5W4K8</accession>
<dbReference type="Gene3D" id="3.30.450.20">
    <property type="entry name" value="PAS domain"/>
    <property type="match status" value="4"/>
</dbReference>
<dbReference type="Pfam" id="PF13426">
    <property type="entry name" value="PAS_9"/>
    <property type="match status" value="2"/>
</dbReference>